<gene>
    <name evidence="1" type="ORF">RMSM_04118</name>
</gene>
<evidence type="ECO:0000313" key="2">
    <source>
        <dbReference type="Proteomes" id="UP000011991"/>
    </source>
</evidence>
<dbReference type="Proteomes" id="UP000011991">
    <property type="component" value="Unassembled WGS sequence"/>
</dbReference>
<accession>M5RU82</accession>
<name>M5RU82_9BACT</name>
<keyword evidence="2" id="KW-1185">Reference proteome</keyword>
<dbReference type="EMBL" id="ANOG01000593">
    <property type="protein sequence ID" value="EMI18947.1"/>
    <property type="molecule type" value="Genomic_DNA"/>
</dbReference>
<sequence>MHWIKRDKNFASMCHLPQCRCNQTIDATGFLVEVCGFISFGCNESTSKW</sequence>
<proteinExistence type="predicted"/>
<dbReference type="PATRIC" id="fig|1265738.3.peg.4123"/>
<comment type="caution">
    <text evidence="1">The sequence shown here is derived from an EMBL/GenBank/DDBJ whole genome shotgun (WGS) entry which is preliminary data.</text>
</comment>
<dbReference type="AlphaFoldDB" id="M5RU82"/>
<organism evidence="1 2">
    <name type="scientific">Rhodopirellula maiorica SM1</name>
    <dbReference type="NCBI Taxonomy" id="1265738"/>
    <lineage>
        <taxon>Bacteria</taxon>
        <taxon>Pseudomonadati</taxon>
        <taxon>Planctomycetota</taxon>
        <taxon>Planctomycetia</taxon>
        <taxon>Pirellulales</taxon>
        <taxon>Pirellulaceae</taxon>
        <taxon>Novipirellula</taxon>
    </lineage>
</organism>
<evidence type="ECO:0000313" key="1">
    <source>
        <dbReference type="EMBL" id="EMI18947.1"/>
    </source>
</evidence>
<reference evidence="1 2" key="1">
    <citation type="journal article" date="2013" name="Mar. Genomics">
        <title>Expression of sulfatases in Rhodopirellula baltica and the diversity of sulfatases in the genus Rhodopirellula.</title>
        <authorList>
            <person name="Wegner C.E."/>
            <person name="Richter-Heitmann T."/>
            <person name="Klindworth A."/>
            <person name="Klockow C."/>
            <person name="Richter M."/>
            <person name="Achstetter T."/>
            <person name="Glockner F.O."/>
            <person name="Harder J."/>
        </authorList>
    </citation>
    <scope>NUCLEOTIDE SEQUENCE [LARGE SCALE GENOMIC DNA]</scope>
    <source>
        <strain evidence="1 2">SM1</strain>
    </source>
</reference>
<protein>
    <submittedName>
        <fullName evidence="1">Uncharacterized protein</fullName>
    </submittedName>
</protein>